<dbReference type="RefSeq" id="WP_122919332.1">
    <property type="nucleotide sequence ID" value="NZ_RHHQ01000013.1"/>
</dbReference>
<evidence type="ECO:0000256" key="1">
    <source>
        <dbReference type="ARBA" id="ARBA00023015"/>
    </source>
</evidence>
<comment type="caution">
    <text evidence="5">The sequence shown here is derived from an EMBL/GenBank/DDBJ whole genome shotgun (WGS) entry which is preliminary data.</text>
</comment>
<evidence type="ECO:0000313" key="5">
    <source>
        <dbReference type="EMBL" id="RNB85920.1"/>
    </source>
</evidence>
<evidence type="ECO:0000313" key="6">
    <source>
        <dbReference type="Proteomes" id="UP000271031"/>
    </source>
</evidence>
<dbReference type="SMART" id="SM00347">
    <property type="entry name" value="HTH_MARR"/>
    <property type="match status" value="1"/>
</dbReference>
<dbReference type="EMBL" id="RHHQ01000013">
    <property type="protein sequence ID" value="RNB85920.1"/>
    <property type="molecule type" value="Genomic_DNA"/>
</dbReference>
<dbReference type="PROSITE" id="PS01117">
    <property type="entry name" value="HTH_MARR_1"/>
    <property type="match status" value="1"/>
</dbReference>
<keyword evidence="1" id="KW-0805">Transcription regulation</keyword>
<gene>
    <name evidence="5" type="ORF">EDM56_18140</name>
</gene>
<keyword evidence="2" id="KW-0238">DNA-binding</keyword>
<keyword evidence="6" id="KW-1185">Reference proteome</keyword>
<dbReference type="GO" id="GO:0003677">
    <property type="term" value="F:DNA binding"/>
    <property type="evidence" value="ECO:0007669"/>
    <property type="project" value="UniProtKB-KW"/>
</dbReference>
<evidence type="ECO:0000256" key="2">
    <source>
        <dbReference type="ARBA" id="ARBA00023125"/>
    </source>
</evidence>
<feature type="domain" description="HTH marR-type" evidence="4">
    <location>
        <begin position="12"/>
        <end position="140"/>
    </location>
</feature>
<keyword evidence="3" id="KW-0804">Transcription</keyword>
<evidence type="ECO:0000259" key="4">
    <source>
        <dbReference type="PROSITE" id="PS50995"/>
    </source>
</evidence>
<dbReference type="InterPro" id="IPR039422">
    <property type="entry name" value="MarR/SlyA-like"/>
</dbReference>
<name>A0A3M8DCQ6_9BACL</name>
<sequence length="144" mass="16427">MSEDKNAIGVIEYEVSLLVRRSISISNSEKRIGNLERSAYLLLRQLDESGPVGVKALADEFRLDISTVSRQTAGLEAKGLVKRIPDPVDGRASSFVLTEEGKRQLEETKQARVERYDLWLKDWTEEERKLFGELLTRANRTFLD</sequence>
<dbReference type="InterPro" id="IPR000835">
    <property type="entry name" value="HTH_MarR-typ"/>
</dbReference>
<protein>
    <submittedName>
        <fullName evidence="5">MarR family transcriptional regulator</fullName>
    </submittedName>
</protein>
<dbReference type="InterPro" id="IPR036390">
    <property type="entry name" value="WH_DNA-bd_sf"/>
</dbReference>
<dbReference type="InterPro" id="IPR036388">
    <property type="entry name" value="WH-like_DNA-bd_sf"/>
</dbReference>
<dbReference type="InterPro" id="IPR023187">
    <property type="entry name" value="Tscrpt_reg_MarR-type_CS"/>
</dbReference>
<dbReference type="GO" id="GO:0003700">
    <property type="term" value="F:DNA-binding transcription factor activity"/>
    <property type="evidence" value="ECO:0007669"/>
    <property type="project" value="InterPro"/>
</dbReference>
<dbReference type="PANTHER" id="PTHR33164:SF57">
    <property type="entry name" value="MARR-FAMILY TRANSCRIPTIONAL REGULATOR"/>
    <property type="match status" value="1"/>
</dbReference>
<dbReference type="Gene3D" id="1.10.10.10">
    <property type="entry name" value="Winged helix-like DNA-binding domain superfamily/Winged helix DNA-binding domain"/>
    <property type="match status" value="1"/>
</dbReference>
<dbReference type="PANTHER" id="PTHR33164">
    <property type="entry name" value="TRANSCRIPTIONAL REGULATOR, MARR FAMILY"/>
    <property type="match status" value="1"/>
</dbReference>
<accession>A0A3M8DCQ6</accession>
<reference evidence="5 6" key="1">
    <citation type="submission" date="2018-10" db="EMBL/GenBank/DDBJ databases">
        <title>Phylogenomics of Brevibacillus.</title>
        <authorList>
            <person name="Dunlap C."/>
        </authorList>
    </citation>
    <scope>NUCLEOTIDE SEQUENCE [LARGE SCALE GENOMIC DNA]</scope>
    <source>
        <strain evidence="5 6">JCM 15716</strain>
    </source>
</reference>
<dbReference type="Pfam" id="PF01047">
    <property type="entry name" value="MarR"/>
    <property type="match status" value="1"/>
</dbReference>
<dbReference type="Proteomes" id="UP000271031">
    <property type="component" value="Unassembled WGS sequence"/>
</dbReference>
<proteinExistence type="predicted"/>
<dbReference type="SUPFAM" id="SSF46785">
    <property type="entry name" value="Winged helix' DNA-binding domain"/>
    <property type="match status" value="1"/>
</dbReference>
<organism evidence="5 6">
    <name type="scientific">Brevibacillus fluminis</name>
    <dbReference type="NCBI Taxonomy" id="511487"/>
    <lineage>
        <taxon>Bacteria</taxon>
        <taxon>Bacillati</taxon>
        <taxon>Bacillota</taxon>
        <taxon>Bacilli</taxon>
        <taxon>Bacillales</taxon>
        <taxon>Paenibacillaceae</taxon>
        <taxon>Brevibacillus</taxon>
    </lineage>
</organism>
<dbReference type="GO" id="GO:0006950">
    <property type="term" value="P:response to stress"/>
    <property type="evidence" value="ECO:0007669"/>
    <property type="project" value="TreeGrafter"/>
</dbReference>
<dbReference type="PRINTS" id="PR00598">
    <property type="entry name" value="HTHMARR"/>
</dbReference>
<dbReference type="PROSITE" id="PS50995">
    <property type="entry name" value="HTH_MARR_2"/>
    <property type="match status" value="1"/>
</dbReference>
<dbReference type="AlphaFoldDB" id="A0A3M8DCQ6"/>
<evidence type="ECO:0000256" key="3">
    <source>
        <dbReference type="ARBA" id="ARBA00023163"/>
    </source>
</evidence>
<dbReference type="OrthoDB" id="2389730at2"/>